<dbReference type="KEGG" id="daer:H9K75_14965"/>
<name>A0A7H0GGX8_9BURK</name>
<evidence type="ECO:0000313" key="2">
    <source>
        <dbReference type="Proteomes" id="UP000516028"/>
    </source>
</evidence>
<accession>A0A7H0GGX8</accession>
<proteinExistence type="predicted"/>
<sequence length="142" mass="16319">MDWNEFETDVFQAAKRLFSKVMNENKDSKFYAFALYTDSDCFTVIPAANTLEAYEEKIASENVNDPMDLAYYKWSTSEWKFEIGGDEKLNGVNKKLRAQSLQAAEKGVFEEFKKQMHSSMINALLLLKNSDCFEGVLTFCCL</sequence>
<dbReference type="AlphaFoldDB" id="A0A7H0GGX8"/>
<reference evidence="1 2" key="1">
    <citation type="submission" date="2020-08" db="EMBL/GenBank/DDBJ databases">
        <title>Genome sequence of Diaphorobacter aerolatus KACC 16536T.</title>
        <authorList>
            <person name="Hyun D.-W."/>
            <person name="Bae J.-W."/>
        </authorList>
    </citation>
    <scope>NUCLEOTIDE SEQUENCE [LARGE SCALE GENOMIC DNA]</scope>
    <source>
        <strain evidence="1 2">KACC 16536</strain>
    </source>
</reference>
<evidence type="ECO:0000313" key="1">
    <source>
        <dbReference type="EMBL" id="QNP47544.1"/>
    </source>
</evidence>
<protein>
    <submittedName>
        <fullName evidence="1">DUF4303 domain-containing protein</fullName>
    </submittedName>
</protein>
<keyword evidence="2" id="KW-1185">Reference proteome</keyword>
<dbReference type="Proteomes" id="UP000516028">
    <property type="component" value="Chromosome"/>
</dbReference>
<dbReference type="Pfam" id="PF14136">
    <property type="entry name" value="DUF4303"/>
    <property type="match status" value="1"/>
</dbReference>
<dbReference type="EMBL" id="CP060783">
    <property type="protein sequence ID" value="QNP47544.1"/>
    <property type="molecule type" value="Genomic_DNA"/>
</dbReference>
<organism evidence="1 2">
    <name type="scientific">Diaphorobacter aerolatus</name>
    <dbReference type="NCBI Taxonomy" id="1288495"/>
    <lineage>
        <taxon>Bacteria</taxon>
        <taxon>Pseudomonadati</taxon>
        <taxon>Pseudomonadota</taxon>
        <taxon>Betaproteobacteria</taxon>
        <taxon>Burkholderiales</taxon>
        <taxon>Comamonadaceae</taxon>
        <taxon>Diaphorobacter</taxon>
    </lineage>
</organism>
<gene>
    <name evidence="1" type="ORF">H9K75_14965</name>
</gene>
<dbReference type="InterPro" id="IPR025409">
    <property type="entry name" value="DUF4303"/>
</dbReference>
<dbReference type="RefSeq" id="WP_187723225.1">
    <property type="nucleotide sequence ID" value="NZ_CP060783.1"/>
</dbReference>